<keyword evidence="4" id="KW-0677">Repeat</keyword>
<evidence type="ECO:0000313" key="12">
    <source>
        <dbReference type="Proteomes" id="UP000735302"/>
    </source>
</evidence>
<dbReference type="SUPFAM" id="SSF48452">
    <property type="entry name" value="TPR-like"/>
    <property type="match status" value="1"/>
</dbReference>
<dbReference type="AlphaFoldDB" id="A0AAV4A926"/>
<comment type="subunit">
    <text evidence="2">Interacts with microtubules.</text>
</comment>
<dbReference type="Pfam" id="PF21033">
    <property type="entry name" value="RMD1-3"/>
    <property type="match status" value="1"/>
</dbReference>
<accession>A0AAV4A926</accession>
<dbReference type="GO" id="GO:0005739">
    <property type="term" value="C:mitochondrion"/>
    <property type="evidence" value="ECO:0007669"/>
    <property type="project" value="TreeGrafter"/>
</dbReference>
<comment type="caution">
    <text evidence="11">The sequence shown here is derived from an EMBL/GenBank/DDBJ whole genome shotgun (WGS) entry which is preliminary data.</text>
</comment>
<dbReference type="GO" id="GO:0097431">
    <property type="term" value="C:mitotic spindle pole"/>
    <property type="evidence" value="ECO:0007669"/>
    <property type="project" value="TreeGrafter"/>
</dbReference>
<dbReference type="GO" id="GO:0008017">
    <property type="term" value="F:microtubule binding"/>
    <property type="evidence" value="ECO:0007669"/>
    <property type="project" value="TreeGrafter"/>
</dbReference>
<keyword evidence="6" id="KW-0206">Cytoskeleton</keyword>
<dbReference type="GO" id="GO:0005876">
    <property type="term" value="C:spindle microtubule"/>
    <property type="evidence" value="ECO:0007669"/>
    <property type="project" value="TreeGrafter"/>
</dbReference>
<keyword evidence="12" id="KW-1185">Reference proteome</keyword>
<keyword evidence="10" id="KW-0472">Membrane</keyword>
<dbReference type="Proteomes" id="UP000735302">
    <property type="component" value="Unassembled WGS sequence"/>
</dbReference>
<keyword evidence="5" id="KW-0802">TPR repeat</keyword>
<keyword evidence="9" id="KW-0175">Coiled coil</keyword>
<evidence type="ECO:0000256" key="3">
    <source>
        <dbReference type="ARBA" id="ARBA00022490"/>
    </source>
</evidence>
<keyword evidence="3" id="KW-0963">Cytoplasm</keyword>
<dbReference type="PANTHER" id="PTHR16056:SF16">
    <property type="entry name" value="REGULATOR OF MICROTUBULE DYNAMICS PROTEIN 1"/>
    <property type="match status" value="1"/>
</dbReference>
<dbReference type="Gene3D" id="1.25.40.10">
    <property type="entry name" value="Tetratricopeptide repeat domain"/>
    <property type="match status" value="1"/>
</dbReference>
<reference evidence="11 12" key="1">
    <citation type="journal article" date="2021" name="Elife">
        <title>Chloroplast acquisition without the gene transfer in kleptoplastic sea slugs, Plakobranchus ocellatus.</title>
        <authorList>
            <person name="Maeda T."/>
            <person name="Takahashi S."/>
            <person name="Yoshida T."/>
            <person name="Shimamura S."/>
            <person name="Takaki Y."/>
            <person name="Nagai Y."/>
            <person name="Toyoda A."/>
            <person name="Suzuki Y."/>
            <person name="Arimoto A."/>
            <person name="Ishii H."/>
            <person name="Satoh N."/>
            <person name="Nishiyama T."/>
            <person name="Hasebe M."/>
            <person name="Maruyama T."/>
            <person name="Minagawa J."/>
            <person name="Obokata J."/>
            <person name="Shigenobu S."/>
        </authorList>
    </citation>
    <scope>NUCLEOTIDE SEQUENCE [LARGE SCALE GENOMIC DNA]</scope>
</reference>
<gene>
    <name evidence="11" type="ORF">PoB_003036500</name>
</gene>
<protein>
    <recommendedName>
        <fullName evidence="7">Regulator of microtubule dynamics protein 1</fullName>
    </recommendedName>
    <alternativeName>
        <fullName evidence="8">Protein FAM82B</fullName>
    </alternativeName>
</protein>
<dbReference type="EMBL" id="BLXT01003731">
    <property type="protein sequence ID" value="GFO03860.1"/>
    <property type="molecule type" value="Genomic_DNA"/>
</dbReference>
<dbReference type="PANTHER" id="PTHR16056">
    <property type="entry name" value="REGULATOR OF MICROTUBULE DYNAMICS PROTEIN"/>
    <property type="match status" value="1"/>
</dbReference>
<organism evidence="11 12">
    <name type="scientific">Plakobranchus ocellatus</name>
    <dbReference type="NCBI Taxonomy" id="259542"/>
    <lineage>
        <taxon>Eukaryota</taxon>
        <taxon>Metazoa</taxon>
        <taxon>Spiralia</taxon>
        <taxon>Lophotrochozoa</taxon>
        <taxon>Mollusca</taxon>
        <taxon>Gastropoda</taxon>
        <taxon>Heterobranchia</taxon>
        <taxon>Euthyneura</taxon>
        <taxon>Panpulmonata</taxon>
        <taxon>Sacoglossa</taxon>
        <taxon>Placobranchoidea</taxon>
        <taxon>Plakobranchidae</taxon>
        <taxon>Plakobranchus</taxon>
    </lineage>
</organism>
<comment type="subcellular location">
    <subcellularLocation>
        <location evidence="1">Cytoplasm</location>
        <location evidence="1">Cytoskeleton</location>
    </subcellularLocation>
</comment>
<evidence type="ECO:0000256" key="7">
    <source>
        <dbReference type="ARBA" id="ARBA00039966"/>
    </source>
</evidence>
<evidence type="ECO:0000256" key="9">
    <source>
        <dbReference type="SAM" id="Coils"/>
    </source>
</evidence>
<evidence type="ECO:0000256" key="5">
    <source>
        <dbReference type="ARBA" id="ARBA00022803"/>
    </source>
</evidence>
<evidence type="ECO:0000256" key="6">
    <source>
        <dbReference type="ARBA" id="ARBA00023212"/>
    </source>
</evidence>
<evidence type="ECO:0000313" key="11">
    <source>
        <dbReference type="EMBL" id="GFO03860.1"/>
    </source>
</evidence>
<sequence>MSSQDGFFSVRTVMLSGMVVVGTGMGFMLYQQRLLAQSQDKLMLEVQKLRRNIAKLEKNLKKVKQASPTESDFDEIFVDASESTLPILRSEEQKSAGENLTISPSLKSVLDQIDEQLKESELDKLRSANETLKHLTQSEPDRAEVYWRLAKSFFLLASDDLLINPSNDGSDNQKGLMKKAFEAAQKAVNLDNECGEAYKWLAIIRGSITQYLPMQEQIKSAYDIKEDIMASLRYNPKDSLSFHMLGRWCFSVYSLSWLERRIAATLFASPPVATLEEAMDSFLKAEELSPKESLDNCLYLAKCYLFKKDYNQVVYWLREGLKINGSSRDDLKSIEEMKTLLAQYESYATQ</sequence>
<name>A0AAV4A926_9GAST</name>
<evidence type="ECO:0000256" key="2">
    <source>
        <dbReference type="ARBA" id="ARBA00011375"/>
    </source>
</evidence>
<feature type="coiled-coil region" evidence="9">
    <location>
        <begin position="39"/>
        <end position="66"/>
    </location>
</feature>
<evidence type="ECO:0000256" key="10">
    <source>
        <dbReference type="SAM" id="Phobius"/>
    </source>
</evidence>
<dbReference type="InterPro" id="IPR011990">
    <property type="entry name" value="TPR-like_helical_dom_sf"/>
</dbReference>
<proteinExistence type="predicted"/>
<keyword evidence="10" id="KW-0812">Transmembrane</keyword>
<feature type="transmembrane region" description="Helical" evidence="10">
    <location>
        <begin position="12"/>
        <end position="30"/>
    </location>
</feature>
<evidence type="ECO:0000256" key="1">
    <source>
        <dbReference type="ARBA" id="ARBA00004245"/>
    </source>
</evidence>
<keyword evidence="10" id="KW-1133">Transmembrane helix</keyword>
<evidence type="ECO:0000256" key="4">
    <source>
        <dbReference type="ARBA" id="ARBA00022737"/>
    </source>
</evidence>
<evidence type="ECO:0000256" key="8">
    <source>
        <dbReference type="ARBA" id="ARBA00041958"/>
    </source>
</evidence>
<dbReference type="InterPro" id="IPR049039">
    <property type="entry name" value="RMD1-3_a_helical_rpt"/>
</dbReference>